<accession>A0A6N7R6D8</accession>
<sequence length="219" mass="25360">MKKIIIISLILLIGCSNKESEPMITKEDPDQPIDELLDQEEIPQEKEDPEVEFILEDEIITLNTDNITILGAYLNTVENRDRAIANMKLEKLELDRLYLLSFNCSSTTCSYLLLDRNEPNRSFLVDDLVYLKEAIPSPDQSNLVFILDTSQGDTWKVFNLEDWNTVKFEPPPPSEDINIQSAEWLDEESIIINYQQISNNKEQEMIITEKQEQLFDGED</sequence>
<dbReference type="PROSITE" id="PS51257">
    <property type="entry name" value="PROKAR_LIPOPROTEIN"/>
    <property type="match status" value="1"/>
</dbReference>
<dbReference type="EMBL" id="WJEE01000093">
    <property type="protein sequence ID" value="MRI68734.1"/>
    <property type="molecule type" value="Genomic_DNA"/>
</dbReference>
<keyword evidence="2" id="KW-1185">Reference proteome</keyword>
<evidence type="ECO:0000313" key="2">
    <source>
        <dbReference type="Proteomes" id="UP000435187"/>
    </source>
</evidence>
<protein>
    <recommendedName>
        <fullName evidence="3">Lipoprotein</fullName>
    </recommendedName>
</protein>
<evidence type="ECO:0008006" key="3">
    <source>
        <dbReference type="Google" id="ProtNLM"/>
    </source>
</evidence>
<organism evidence="1 2">
    <name type="scientific">Gracilibacillus thailandensis</name>
    <dbReference type="NCBI Taxonomy" id="563735"/>
    <lineage>
        <taxon>Bacteria</taxon>
        <taxon>Bacillati</taxon>
        <taxon>Bacillota</taxon>
        <taxon>Bacilli</taxon>
        <taxon>Bacillales</taxon>
        <taxon>Bacillaceae</taxon>
        <taxon>Gracilibacillus</taxon>
    </lineage>
</organism>
<dbReference type="RefSeq" id="WP_153837173.1">
    <property type="nucleotide sequence ID" value="NZ_JBHUMW010000083.1"/>
</dbReference>
<comment type="caution">
    <text evidence="1">The sequence shown here is derived from an EMBL/GenBank/DDBJ whole genome shotgun (WGS) entry which is preliminary data.</text>
</comment>
<gene>
    <name evidence="1" type="ORF">GH885_20740</name>
</gene>
<proteinExistence type="predicted"/>
<dbReference type="AlphaFoldDB" id="A0A6N7R6D8"/>
<evidence type="ECO:0000313" key="1">
    <source>
        <dbReference type="EMBL" id="MRI68734.1"/>
    </source>
</evidence>
<dbReference type="Proteomes" id="UP000435187">
    <property type="component" value="Unassembled WGS sequence"/>
</dbReference>
<reference evidence="1 2" key="1">
    <citation type="submission" date="2019-10" db="EMBL/GenBank/DDBJ databases">
        <title>Gracilibacillus salitolerans sp. nov., a moderate halophile isolated from a saline soil in northwest China.</title>
        <authorList>
            <person name="Gan L."/>
        </authorList>
    </citation>
    <scope>NUCLEOTIDE SEQUENCE [LARGE SCALE GENOMIC DNA]</scope>
    <source>
        <strain evidence="1 2">TP2-8</strain>
    </source>
</reference>
<name>A0A6N7R6D8_9BACI</name>